<name>A0AAE2CUL4_9LAMI</name>
<keyword evidence="5" id="KW-1185">Reference proteome</keyword>
<dbReference type="PANTHER" id="PTHR24186">
    <property type="entry name" value="PROTEIN PHOSPHATASE 1 REGULATORY SUBUNIT"/>
    <property type="match status" value="1"/>
</dbReference>
<evidence type="ECO:0000256" key="3">
    <source>
        <dbReference type="PROSITE-ProRule" id="PRU00023"/>
    </source>
</evidence>
<keyword evidence="1" id="KW-0677">Repeat</keyword>
<evidence type="ECO:0000256" key="1">
    <source>
        <dbReference type="ARBA" id="ARBA00022737"/>
    </source>
</evidence>
<accession>A0AAE2CUL4</accession>
<comment type="caution">
    <text evidence="4">The sequence shown here is derived from an EMBL/GenBank/DDBJ whole genome shotgun (WGS) entry which is preliminary data.</text>
</comment>
<dbReference type="PANTHER" id="PTHR24186:SF37">
    <property type="entry name" value="PGG DOMAIN-CONTAINING PROTEIN"/>
    <property type="match status" value="1"/>
</dbReference>
<dbReference type="InterPro" id="IPR002110">
    <property type="entry name" value="Ankyrin_rpt"/>
</dbReference>
<dbReference type="InterPro" id="IPR036770">
    <property type="entry name" value="Ankyrin_rpt-contain_sf"/>
</dbReference>
<evidence type="ECO:0000256" key="2">
    <source>
        <dbReference type="ARBA" id="ARBA00023043"/>
    </source>
</evidence>
<dbReference type="Gene3D" id="1.25.40.20">
    <property type="entry name" value="Ankyrin repeat-containing domain"/>
    <property type="match status" value="1"/>
</dbReference>
<feature type="repeat" description="ANK" evidence="3">
    <location>
        <begin position="74"/>
        <end position="106"/>
    </location>
</feature>
<dbReference type="GO" id="GO:0005886">
    <property type="term" value="C:plasma membrane"/>
    <property type="evidence" value="ECO:0007669"/>
    <property type="project" value="TreeGrafter"/>
</dbReference>
<dbReference type="Pfam" id="PF12796">
    <property type="entry name" value="Ank_2"/>
    <property type="match status" value="2"/>
</dbReference>
<evidence type="ECO:0000313" key="5">
    <source>
        <dbReference type="Proteomes" id="UP001293254"/>
    </source>
</evidence>
<reference evidence="4" key="1">
    <citation type="submission" date="2020-06" db="EMBL/GenBank/DDBJ databases">
        <authorList>
            <person name="Li T."/>
            <person name="Hu X."/>
            <person name="Zhang T."/>
            <person name="Song X."/>
            <person name="Zhang H."/>
            <person name="Dai N."/>
            <person name="Sheng W."/>
            <person name="Hou X."/>
            <person name="Wei L."/>
        </authorList>
    </citation>
    <scope>NUCLEOTIDE SEQUENCE</scope>
    <source>
        <strain evidence="4">3651</strain>
        <tissue evidence="4">Leaf</tissue>
    </source>
</reference>
<proteinExistence type="predicted"/>
<dbReference type="AlphaFoldDB" id="A0AAE2CUL4"/>
<feature type="repeat" description="ANK" evidence="3">
    <location>
        <begin position="114"/>
        <end position="135"/>
    </location>
</feature>
<dbReference type="PROSITE" id="PS50297">
    <property type="entry name" value="ANK_REP_REGION"/>
    <property type="match status" value="2"/>
</dbReference>
<dbReference type="EMBL" id="JACGWO010000002">
    <property type="protein sequence ID" value="KAK4435201.1"/>
    <property type="molecule type" value="Genomic_DNA"/>
</dbReference>
<dbReference type="SUPFAM" id="SSF48403">
    <property type="entry name" value="Ankyrin repeat"/>
    <property type="match status" value="1"/>
</dbReference>
<sequence length="187" mass="20655">MEAKLFDAACTGNLDPLYDVVRESGAAVLLKLHLSGSVETPLHLASMFGQAEFVREYMRLCSISAHQLSQINQDGCSPLHLASAGGHLEIVECLLEFGKQKSVVEELCMTTDIDGRTALHCAVVSGKVNVIDVLFVHCSQAAKEVTLQQETVLHLAVKHHQHKALEFLIDQKLGSWVEYEYNIVKQE</sequence>
<evidence type="ECO:0000313" key="4">
    <source>
        <dbReference type="EMBL" id="KAK4435201.1"/>
    </source>
</evidence>
<keyword evidence="2 3" id="KW-0040">ANK repeat</keyword>
<protein>
    <submittedName>
        <fullName evidence="4">Uncharacterized protein</fullName>
    </submittedName>
</protein>
<dbReference type="Proteomes" id="UP001293254">
    <property type="component" value="Unassembled WGS sequence"/>
</dbReference>
<dbReference type="SMART" id="SM00248">
    <property type="entry name" value="ANK"/>
    <property type="match status" value="4"/>
</dbReference>
<gene>
    <name evidence="4" type="ORF">Salat_0683400</name>
</gene>
<reference evidence="4" key="2">
    <citation type="journal article" date="2024" name="Plant">
        <title>Genomic evolution and insights into agronomic trait innovations of Sesamum species.</title>
        <authorList>
            <person name="Miao H."/>
            <person name="Wang L."/>
            <person name="Qu L."/>
            <person name="Liu H."/>
            <person name="Sun Y."/>
            <person name="Le M."/>
            <person name="Wang Q."/>
            <person name="Wei S."/>
            <person name="Zheng Y."/>
            <person name="Lin W."/>
            <person name="Duan Y."/>
            <person name="Cao H."/>
            <person name="Xiong S."/>
            <person name="Wang X."/>
            <person name="Wei L."/>
            <person name="Li C."/>
            <person name="Ma Q."/>
            <person name="Ju M."/>
            <person name="Zhao R."/>
            <person name="Li G."/>
            <person name="Mu C."/>
            <person name="Tian Q."/>
            <person name="Mei H."/>
            <person name="Zhang T."/>
            <person name="Gao T."/>
            <person name="Zhang H."/>
        </authorList>
    </citation>
    <scope>NUCLEOTIDE SEQUENCE</scope>
    <source>
        <strain evidence="4">3651</strain>
    </source>
</reference>
<organism evidence="4 5">
    <name type="scientific">Sesamum alatum</name>
    <dbReference type="NCBI Taxonomy" id="300844"/>
    <lineage>
        <taxon>Eukaryota</taxon>
        <taxon>Viridiplantae</taxon>
        <taxon>Streptophyta</taxon>
        <taxon>Embryophyta</taxon>
        <taxon>Tracheophyta</taxon>
        <taxon>Spermatophyta</taxon>
        <taxon>Magnoliopsida</taxon>
        <taxon>eudicotyledons</taxon>
        <taxon>Gunneridae</taxon>
        <taxon>Pentapetalae</taxon>
        <taxon>asterids</taxon>
        <taxon>lamiids</taxon>
        <taxon>Lamiales</taxon>
        <taxon>Pedaliaceae</taxon>
        <taxon>Sesamum</taxon>
    </lineage>
</organism>
<dbReference type="PROSITE" id="PS50088">
    <property type="entry name" value="ANK_REPEAT"/>
    <property type="match status" value="2"/>
</dbReference>